<dbReference type="PANTHER" id="PTHR11070">
    <property type="entry name" value="UVRD / RECB / PCRA DNA HELICASE FAMILY MEMBER"/>
    <property type="match status" value="1"/>
</dbReference>
<dbReference type="GO" id="GO:0031297">
    <property type="term" value="P:replication fork processing"/>
    <property type="evidence" value="ECO:0007669"/>
    <property type="project" value="TreeGrafter"/>
</dbReference>
<keyword evidence="4 5" id="KW-0067">ATP-binding</keyword>
<keyword evidence="3 5" id="KW-0347">Helicase</keyword>
<dbReference type="InterPro" id="IPR000212">
    <property type="entry name" value="DNA_helicase_UvrD/REP"/>
</dbReference>
<dbReference type="GO" id="GO:0043138">
    <property type="term" value="F:3'-5' DNA helicase activity"/>
    <property type="evidence" value="ECO:0007669"/>
    <property type="project" value="TreeGrafter"/>
</dbReference>
<evidence type="ECO:0000256" key="5">
    <source>
        <dbReference type="PROSITE-ProRule" id="PRU00560"/>
    </source>
</evidence>
<accession>A0A9W4EAN3</accession>
<evidence type="ECO:0000256" key="4">
    <source>
        <dbReference type="ARBA" id="ARBA00022840"/>
    </source>
</evidence>
<dbReference type="PROSITE" id="PS51198">
    <property type="entry name" value="UVRD_HELICASE_ATP_BIND"/>
    <property type="match status" value="1"/>
</dbReference>
<dbReference type="GO" id="GO:0005524">
    <property type="term" value="F:ATP binding"/>
    <property type="evidence" value="ECO:0007669"/>
    <property type="project" value="UniProtKB-UniRule"/>
</dbReference>
<dbReference type="EMBL" id="CAJSLV010000090">
    <property type="protein sequence ID" value="CAG6397575.1"/>
    <property type="molecule type" value="Genomic_DNA"/>
</dbReference>
<dbReference type="SUPFAM" id="SSF52540">
    <property type="entry name" value="P-loop containing nucleoside triphosphate hydrolases"/>
    <property type="match status" value="1"/>
</dbReference>
<comment type="caution">
    <text evidence="7">The sequence shown here is derived from an EMBL/GenBank/DDBJ whole genome shotgun (WGS) entry which is preliminary data.</text>
</comment>
<dbReference type="InterPro" id="IPR014016">
    <property type="entry name" value="UvrD-like_ATP-bd"/>
</dbReference>
<dbReference type="PANTHER" id="PTHR11070:SF30">
    <property type="entry name" value="F-BOX DNA HELICASE 1"/>
    <property type="match status" value="1"/>
</dbReference>
<keyword evidence="1 5" id="KW-0547">Nucleotide-binding</keyword>
<gene>
    <name evidence="7" type="primary">uvrD</name>
    <name evidence="7" type="ORF">SCOCK_580001</name>
</gene>
<evidence type="ECO:0000256" key="3">
    <source>
        <dbReference type="ARBA" id="ARBA00022806"/>
    </source>
</evidence>
<keyword evidence="8" id="KW-1185">Reference proteome</keyword>
<dbReference type="Proteomes" id="UP001152519">
    <property type="component" value="Unassembled WGS sequence"/>
</dbReference>
<evidence type="ECO:0000256" key="1">
    <source>
        <dbReference type="ARBA" id="ARBA00022741"/>
    </source>
</evidence>
<dbReference type="GO" id="GO:0003677">
    <property type="term" value="F:DNA binding"/>
    <property type="evidence" value="ECO:0007669"/>
    <property type="project" value="InterPro"/>
</dbReference>
<organism evidence="7 8">
    <name type="scientific">Actinacidiphila cocklensis</name>
    <dbReference type="NCBI Taxonomy" id="887465"/>
    <lineage>
        <taxon>Bacteria</taxon>
        <taxon>Bacillati</taxon>
        <taxon>Actinomycetota</taxon>
        <taxon>Actinomycetes</taxon>
        <taxon>Kitasatosporales</taxon>
        <taxon>Streptomycetaceae</taxon>
        <taxon>Actinacidiphila</taxon>
    </lineage>
</organism>
<evidence type="ECO:0000259" key="6">
    <source>
        <dbReference type="PROSITE" id="PS51198"/>
    </source>
</evidence>
<dbReference type="Gene3D" id="3.40.50.300">
    <property type="entry name" value="P-loop containing nucleotide triphosphate hydrolases"/>
    <property type="match status" value="2"/>
</dbReference>
<evidence type="ECO:0000313" key="7">
    <source>
        <dbReference type="EMBL" id="CAG6397575.1"/>
    </source>
</evidence>
<dbReference type="Pfam" id="PF00580">
    <property type="entry name" value="UvrD-helicase"/>
    <property type="match status" value="1"/>
</dbReference>
<keyword evidence="2 5" id="KW-0378">Hydrolase</keyword>
<sequence>MHAPHFIGTFDSFVWEFLVKPLRPADPAPRLLESWGAVKAPISLDRTMVLGQFPLAIDVTNGRVSERVAWDLVESDAERTLAESRYNRNTWQEAVFAARNDWCGRGYYTGHEARCRALWHLRTPVKAQWLVPPLLSRFAEVVVDEAQDCSAADLAILGLLHDAGLPLVLVGDPDQAIYAWRGAEPKALEAFTTHIGATTVRLTGNRRSSPVICKLASTLRAGRRPPDTSVVRQDTIPVAVLPTRFAARGSQHQHAGSGRTVVDAFRAHAAQHGVLPEDCLLTAHRYATLPGVTRERPGANALSTLAWAHSVVHTPGVDSSQLTRACTAAARILLGYWFPQETSSPDRICSNLGLPLSRLHRTSFAFLYELPAPHKDWAADVWQAMKAWPPLPGAEPEGLKGRPGGAVTLPKPTAGTDMRAAIVHQVKGDEADAVLLFLPDPGNVNRWATSDPVTDEQLRIWYVALTRARRLAALAVPEDEAEPLVQLLTAHHVPATII</sequence>
<evidence type="ECO:0000256" key="2">
    <source>
        <dbReference type="ARBA" id="ARBA00022801"/>
    </source>
</evidence>
<reference evidence="7" key="1">
    <citation type="submission" date="2021-05" db="EMBL/GenBank/DDBJ databases">
        <authorList>
            <person name="Arsene-Ploetze F."/>
        </authorList>
    </citation>
    <scope>NUCLEOTIDE SEQUENCE</scope>
    <source>
        <strain evidence="7">DSM 42138</strain>
    </source>
</reference>
<feature type="domain" description="UvrD-like helicase ATP-binding" evidence="6">
    <location>
        <begin position="1"/>
        <end position="209"/>
    </location>
</feature>
<evidence type="ECO:0000313" key="8">
    <source>
        <dbReference type="Proteomes" id="UP001152519"/>
    </source>
</evidence>
<dbReference type="GO" id="GO:0016787">
    <property type="term" value="F:hydrolase activity"/>
    <property type="evidence" value="ECO:0007669"/>
    <property type="project" value="UniProtKB-UniRule"/>
</dbReference>
<comment type="caution">
    <text evidence="5">Lacks conserved residue(s) required for the propagation of feature annotation.</text>
</comment>
<protein>
    <submittedName>
        <fullName evidence="7">DNA helicase</fullName>
        <ecNumber evidence="7">3.6.4.12</ecNumber>
    </submittedName>
</protein>
<dbReference type="GO" id="GO:0000724">
    <property type="term" value="P:double-strand break repair via homologous recombination"/>
    <property type="evidence" value="ECO:0007669"/>
    <property type="project" value="TreeGrafter"/>
</dbReference>
<dbReference type="AlphaFoldDB" id="A0A9W4EAN3"/>
<name>A0A9W4EAN3_9ACTN</name>
<proteinExistence type="predicted"/>
<dbReference type="EC" id="3.6.4.12" evidence="7"/>
<dbReference type="InterPro" id="IPR027417">
    <property type="entry name" value="P-loop_NTPase"/>
</dbReference>